<dbReference type="Gene3D" id="1.10.287.130">
    <property type="match status" value="1"/>
</dbReference>
<dbReference type="InterPro" id="IPR035965">
    <property type="entry name" value="PAS-like_dom_sf"/>
</dbReference>
<dbReference type="PRINTS" id="PR00344">
    <property type="entry name" value="BCTRLSENSOR"/>
</dbReference>
<dbReference type="InterPro" id="IPR050351">
    <property type="entry name" value="BphY/WalK/GraS-like"/>
</dbReference>
<keyword evidence="5" id="KW-1003">Cell membrane</keyword>
<evidence type="ECO:0000313" key="17">
    <source>
        <dbReference type="EMBL" id="MDB1125108.1"/>
    </source>
</evidence>
<comment type="subcellular location">
    <subcellularLocation>
        <location evidence="2">Cell inner membrane</location>
    </subcellularLocation>
    <subcellularLocation>
        <location evidence="3">Cell membrane</location>
        <topology evidence="3">Multi-pass membrane protein</topology>
    </subcellularLocation>
</comment>
<feature type="domain" description="Histidine kinase" evidence="16">
    <location>
        <begin position="386"/>
        <end position="496"/>
    </location>
</feature>
<keyword evidence="9" id="KW-0547">Nucleotide-binding</keyword>
<dbReference type="Gene3D" id="3.30.565.10">
    <property type="entry name" value="Histidine kinase-like ATPase, C-terminal domain"/>
    <property type="match status" value="1"/>
</dbReference>
<evidence type="ECO:0000256" key="6">
    <source>
        <dbReference type="ARBA" id="ARBA00022553"/>
    </source>
</evidence>
<keyword evidence="10 17" id="KW-0418">Kinase</keyword>
<evidence type="ECO:0000256" key="4">
    <source>
        <dbReference type="ARBA" id="ARBA00012438"/>
    </source>
</evidence>
<dbReference type="InterPro" id="IPR003594">
    <property type="entry name" value="HATPase_dom"/>
</dbReference>
<keyword evidence="7" id="KW-0808">Transferase</keyword>
<dbReference type="PANTHER" id="PTHR42878:SF14">
    <property type="entry name" value="OSMOLARITY TWO-COMPONENT SYSTEM PROTEIN SSK1"/>
    <property type="match status" value="1"/>
</dbReference>
<dbReference type="RefSeq" id="WP_272140875.1">
    <property type="nucleotide sequence ID" value="NZ_JAQLOI010000003.1"/>
</dbReference>
<dbReference type="InterPro" id="IPR029151">
    <property type="entry name" value="Sensor-like_sf"/>
</dbReference>
<dbReference type="EC" id="2.7.13.3" evidence="4"/>
<evidence type="ECO:0000256" key="12">
    <source>
        <dbReference type="ARBA" id="ARBA00022989"/>
    </source>
</evidence>
<dbReference type="InterPro" id="IPR033463">
    <property type="entry name" value="sCache_3"/>
</dbReference>
<evidence type="ECO:0000256" key="5">
    <source>
        <dbReference type="ARBA" id="ARBA00022475"/>
    </source>
</evidence>
<dbReference type="GO" id="GO:0016301">
    <property type="term" value="F:kinase activity"/>
    <property type="evidence" value="ECO:0007669"/>
    <property type="project" value="UniProtKB-KW"/>
</dbReference>
<reference evidence="17 18" key="1">
    <citation type="submission" date="2023-01" db="EMBL/GenBank/DDBJ databases">
        <title>Vibrio sp. KJ40-1 sp.nov, isolated from marine algae.</title>
        <authorList>
            <person name="Butt M."/>
            <person name="Kim J.M.J."/>
            <person name="Jeon C.O.C."/>
        </authorList>
    </citation>
    <scope>NUCLEOTIDE SEQUENCE [LARGE SCALE GENOMIC DNA]</scope>
    <source>
        <strain evidence="17 18">KJ40-1</strain>
    </source>
</reference>
<keyword evidence="13" id="KW-0902">Two-component regulatory system</keyword>
<keyword evidence="18" id="KW-1185">Reference proteome</keyword>
<keyword evidence="8 15" id="KW-0812">Transmembrane</keyword>
<dbReference type="SUPFAM" id="SSF55785">
    <property type="entry name" value="PYP-like sensor domain (PAS domain)"/>
    <property type="match status" value="1"/>
</dbReference>
<proteinExistence type="predicted"/>
<keyword evidence="14 15" id="KW-0472">Membrane</keyword>
<dbReference type="InterPro" id="IPR016120">
    <property type="entry name" value="Sig_transdc_His_kin_SpoOB"/>
</dbReference>
<evidence type="ECO:0000256" key="10">
    <source>
        <dbReference type="ARBA" id="ARBA00022777"/>
    </source>
</evidence>
<evidence type="ECO:0000313" key="18">
    <source>
        <dbReference type="Proteomes" id="UP001210678"/>
    </source>
</evidence>
<dbReference type="SUPFAM" id="SSF55890">
    <property type="entry name" value="Sporulation response regulatory protein Spo0B"/>
    <property type="match status" value="1"/>
</dbReference>
<feature type="transmembrane region" description="Helical" evidence="15">
    <location>
        <begin position="131"/>
        <end position="154"/>
    </location>
</feature>
<dbReference type="Proteomes" id="UP001210678">
    <property type="component" value="Unassembled WGS sequence"/>
</dbReference>
<dbReference type="SUPFAM" id="SSF103190">
    <property type="entry name" value="Sensory domain-like"/>
    <property type="match status" value="1"/>
</dbReference>
<dbReference type="EMBL" id="JAQLOI010000003">
    <property type="protein sequence ID" value="MDB1125108.1"/>
    <property type="molecule type" value="Genomic_DNA"/>
</dbReference>
<evidence type="ECO:0000256" key="2">
    <source>
        <dbReference type="ARBA" id="ARBA00004533"/>
    </source>
</evidence>
<dbReference type="CDD" id="cd00130">
    <property type="entry name" value="PAS"/>
    <property type="match status" value="1"/>
</dbReference>
<evidence type="ECO:0000256" key="14">
    <source>
        <dbReference type="ARBA" id="ARBA00023136"/>
    </source>
</evidence>
<comment type="caution">
    <text evidence="17">The sequence shown here is derived from an EMBL/GenBank/DDBJ whole genome shotgun (WGS) entry which is preliminary data.</text>
</comment>
<name>A0ABT4YU47_9VIBR</name>
<dbReference type="PROSITE" id="PS50109">
    <property type="entry name" value="HIS_KIN"/>
    <property type="match status" value="1"/>
</dbReference>
<dbReference type="InterPro" id="IPR005467">
    <property type="entry name" value="His_kinase_dom"/>
</dbReference>
<dbReference type="PANTHER" id="PTHR42878">
    <property type="entry name" value="TWO-COMPONENT HISTIDINE KINASE"/>
    <property type="match status" value="1"/>
</dbReference>
<keyword evidence="11" id="KW-0067">ATP-binding</keyword>
<dbReference type="InterPro" id="IPR000014">
    <property type="entry name" value="PAS"/>
</dbReference>
<dbReference type="Pfam" id="PF02518">
    <property type="entry name" value="HATPase_c"/>
    <property type="match status" value="1"/>
</dbReference>
<evidence type="ECO:0000256" key="1">
    <source>
        <dbReference type="ARBA" id="ARBA00000085"/>
    </source>
</evidence>
<accession>A0ABT4YU47</accession>
<organism evidence="17 18">
    <name type="scientific">Vibrio algarum</name>
    <dbReference type="NCBI Taxonomy" id="3020714"/>
    <lineage>
        <taxon>Bacteria</taxon>
        <taxon>Pseudomonadati</taxon>
        <taxon>Pseudomonadota</taxon>
        <taxon>Gammaproteobacteria</taxon>
        <taxon>Vibrionales</taxon>
        <taxon>Vibrionaceae</taxon>
        <taxon>Vibrio</taxon>
    </lineage>
</organism>
<keyword evidence="6" id="KW-0597">Phosphoprotein</keyword>
<evidence type="ECO:0000256" key="13">
    <source>
        <dbReference type="ARBA" id="ARBA00023012"/>
    </source>
</evidence>
<evidence type="ECO:0000256" key="3">
    <source>
        <dbReference type="ARBA" id="ARBA00004651"/>
    </source>
</evidence>
<comment type="catalytic activity">
    <reaction evidence="1">
        <text>ATP + protein L-histidine = ADP + protein N-phospho-L-histidine.</text>
        <dbReference type="EC" id="2.7.13.3"/>
    </reaction>
</comment>
<evidence type="ECO:0000256" key="7">
    <source>
        <dbReference type="ARBA" id="ARBA00022679"/>
    </source>
</evidence>
<dbReference type="InterPro" id="IPR004358">
    <property type="entry name" value="Sig_transdc_His_kin-like_C"/>
</dbReference>
<sequence>MLNQVGSKALIQAQTIASTPEVIVNMENGENDKIAFIFQRLNQLSDADYIVIADLQEIRLYHPNPAHINKKINSKDNHNALVNGKSYVSKRVGESGLSIRGKAPIITPEGKIVGVISVGYLIEKLSDRIRYYALPIFGVVVLAIILAFIGAAIFSAHIKSQMFNMEPQEIAQTLQIKKSVMQSMYEGLIATTRDGTVLSINKSALKMLGIAKSQEELKGRSIQEFVTPATFFLSSKKVEAVQDVADEIITCNGENFIATRVKMTNNDEIMGSVVSLRRQDDITTLTTQLAQAQHYLDNLRVIRHEHDNKLSTLCGLLQIGAYDKALQILENTHSKQQAIIDSVTNAIKSRVIAGLLLGKISRAEELDLKLELDPMSALVGDNWPINEEELSTMIGNLLDNAFESTILNTQSNKIISLLINDIGSELIVVVSDNGTGFGNNDPLNLLRRGMTSKTEKGHGIGLHLVNQYVKKAGGTLMMEESEPQGATFSIYIPKILQETESLQKGTIDEGI</sequence>
<dbReference type="SMART" id="SM00387">
    <property type="entry name" value="HATPase_c"/>
    <property type="match status" value="1"/>
</dbReference>
<evidence type="ECO:0000256" key="11">
    <source>
        <dbReference type="ARBA" id="ARBA00022840"/>
    </source>
</evidence>
<dbReference type="Gene3D" id="3.30.450.20">
    <property type="entry name" value="PAS domain"/>
    <property type="match status" value="2"/>
</dbReference>
<gene>
    <name evidence="17" type="ORF">PGX00_16255</name>
</gene>
<dbReference type="InterPro" id="IPR036890">
    <property type="entry name" value="HATPase_C_sf"/>
</dbReference>
<evidence type="ECO:0000259" key="16">
    <source>
        <dbReference type="PROSITE" id="PS50109"/>
    </source>
</evidence>
<keyword evidence="12 15" id="KW-1133">Transmembrane helix</keyword>
<evidence type="ECO:0000256" key="8">
    <source>
        <dbReference type="ARBA" id="ARBA00022692"/>
    </source>
</evidence>
<evidence type="ECO:0000256" key="15">
    <source>
        <dbReference type="SAM" id="Phobius"/>
    </source>
</evidence>
<dbReference type="CDD" id="cd18773">
    <property type="entry name" value="PDC1_HK_sensor"/>
    <property type="match status" value="1"/>
</dbReference>
<evidence type="ECO:0000256" key="9">
    <source>
        <dbReference type="ARBA" id="ARBA00022741"/>
    </source>
</evidence>
<dbReference type="SMART" id="SM00091">
    <property type="entry name" value="PAS"/>
    <property type="match status" value="1"/>
</dbReference>
<dbReference type="Pfam" id="PF17203">
    <property type="entry name" value="sCache_3_2"/>
    <property type="match status" value="1"/>
</dbReference>
<dbReference type="SUPFAM" id="SSF55874">
    <property type="entry name" value="ATPase domain of HSP90 chaperone/DNA topoisomerase II/histidine kinase"/>
    <property type="match status" value="1"/>
</dbReference>
<protein>
    <recommendedName>
        <fullName evidence="4">histidine kinase</fullName>
        <ecNumber evidence="4">2.7.13.3</ecNumber>
    </recommendedName>
</protein>